<dbReference type="InterPro" id="IPR042007">
    <property type="entry name" value="Sortase_A"/>
</dbReference>
<dbReference type="InterPro" id="IPR023365">
    <property type="entry name" value="Sortase_dom-sf"/>
</dbReference>
<evidence type="ECO:0000313" key="5">
    <source>
        <dbReference type="EMBL" id="EFU74435.1"/>
    </source>
</evidence>
<comment type="caution">
    <text evidence="5">The sequence shown here is derived from an EMBL/GenBank/DDBJ whole genome shotgun (WGS) entry which is preliminary data.</text>
</comment>
<keyword evidence="6" id="KW-1185">Reference proteome</keyword>
<dbReference type="EMBL" id="AEPV01000026">
    <property type="protein sequence ID" value="EFU74435.1"/>
    <property type="molecule type" value="Genomic_DNA"/>
</dbReference>
<dbReference type="PATRIC" id="fig|888064.11.peg.1214"/>
<evidence type="ECO:0000256" key="3">
    <source>
        <dbReference type="ARBA" id="ARBA00022807"/>
    </source>
</evidence>
<dbReference type="CDD" id="cd06165">
    <property type="entry name" value="Sortase_A"/>
    <property type="match status" value="1"/>
</dbReference>
<evidence type="ECO:0000256" key="1">
    <source>
        <dbReference type="ARBA" id="ARBA00022670"/>
    </source>
</evidence>
<dbReference type="Gene3D" id="2.40.260.10">
    <property type="entry name" value="Sortase"/>
    <property type="match status" value="1"/>
</dbReference>
<dbReference type="AlphaFoldDB" id="E6LEE6"/>
<dbReference type="RefSeq" id="WP_007207757.1">
    <property type="nucleotide sequence ID" value="NZ_GL622241.1"/>
</dbReference>
<dbReference type="GO" id="GO:0006508">
    <property type="term" value="P:proteolysis"/>
    <property type="evidence" value="ECO:0007669"/>
    <property type="project" value="UniProtKB-KW"/>
</dbReference>
<dbReference type="eggNOG" id="COG3764">
    <property type="taxonomic scope" value="Bacteria"/>
</dbReference>
<dbReference type="HOGENOM" id="CLU_045680_4_2_9"/>
<keyword evidence="3" id="KW-0788">Thiol protease</keyword>
<proteinExistence type="predicted"/>
<reference evidence="5 6" key="1">
    <citation type="submission" date="2010-12" db="EMBL/GenBank/DDBJ databases">
        <authorList>
            <person name="Muzny D."/>
            <person name="Qin X."/>
            <person name="Deng J."/>
            <person name="Jiang H."/>
            <person name="Liu Y."/>
            <person name="Qu J."/>
            <person name="Song X.-Z."/>
            <person name="Zhang L."/>
            <person name="Thornton R."/>
            <person name="Coyle M."/>
            <person name="Francisco L."/>
            <person name="Jackson L."/>
            <person name="Javaid M."/>
            <person name="Korchina V."/>
            <person name="Kovar C."/>
            <person name="Mata R."/>
            <person name="Mathew T."/>
            <person name="Ngo R."/>
            <person name="Nguyen L."/>
            <person name="Nguyen N."/>
            <person name="Okwuonu G."/>
            <person name="Ongeri F."/>
            <person name="Pham C."/>
            <person name="Simmons D."/>
            <person name="Wilczek-Boney K."/>
            <person name="Hale W."/>
            <person name="Jakkamsetti A."/>
            <person name="Pham P."/>
            <person name="Ruth R."/>
            <person name="San Lucas F."/>
            <person name="Warren J."/>
            <person name="Zhang J."/>
            <person name="Zhao Z."/>
            <person name="Zhou C."/>
            <person name="Zhu D."/>
            <person name="Lee S."/>
            <person name="Bess C."/>
            <person name="Blankenburg K."/>
            <person name="Forbes L."/>
            <person name="Fu Q."/>
            <person name="Gubbala S."/>
            <person name="Hirani K."/>
            <person name="Jayaseelan J.C."/>
            <person name="Lara F."/>
            <person name="Munidasa M."/>
            <person name="Palculict T."/>
            <person name="Patil S."/>
            <person name="Pu L.-L."/>
            <person name="Saada N."/>
            <person name="Tang L."/>
            <person name="Weissenberger G."/>
            <person name="Zhu Y."/>
            <person name="Hemphill L."/>
            <person name="Shang Y."/>
            <person name="Youmans B."/>
            <person name="Ayvaz T."/>
            <person name="Ross M."/>
            <person name="Santibanez J."/>
            <person name="Aqrawi P."/>
            <person name="Gross S."/>
            <person name="Joshi V."/>
            <person name="Fowler G."/>
            <person name="Nazareth L."/>
            <person name="Reid J."/>
            <person name="Worley K."/>
            <person name="Petrosino J."/>
            <person name="Highlander S."/>
            <person name="Gibbs R."/>
        </authorList>
    </citation>
    <scope>NUCLEOTIDE SEQUENCE [LARGE SCALE GENOMIC DNA]</scope>
    <source>
        <strain evidence="6">DSM 15952 / CCUG 50447 / LMG 22039 / TP 1.5</strain>
    </source>
</reference>
<dbReference type="InterPro" id="IPR005754">
    <property type="entry name" value="Sortase"/>
</dbReference>
<dbReference type="GO" id="GO:0008234">
    <property type="term" value="F:cysteine-type peptidase activity"/>
    <property type="evidence" value="ECO:0007669"/>
    <property type="project" value="UniProtKB-KW"/>
</dbReference>
<dbReference type="OrthoDB" id="1648028at2"/>
<keyword evidence="2" id="KW-0378">Hydrolase</keyword>
<name>E6LEE6_ENTI1</name>
<evidence type="ECO:0000313" key="6">
    <source>
        <dbReference type="Proteomes" id="UP000010296"/>
    </source>
</evidence>
<dbReference type="SUPFAM" id="SSF63817">
    <property type="entry name" value="Sortase"/>
    <property type="match status" value="1"/>
</dbReference>
<organism evidence="5 6">
    <name type="scientific">Enterococcus italicus (strain DSM 15952 / CCUG 50447 / LMG 22039 / TP 1.5)</name>
    <dbReference type="NCBI Taxonomy" id="888064"/>
    <lineage>
        <taxon>Bacteria</taxon>
        <taxon>Bacillati</taxon>
        <taxon>Bacillota</taxon>
        <taxon>Bacilli</taxon>
        <taxon>Lactobacillales</taxon>
        <taxon>Enterococcaceae</taxon>
        <taxon>Enterococcus</taxon>
    </lineage>
</organism>
<sequence length="236" mass="25996">MKLGRIKNWLVNLALLLLLLIGLALVFNNQIRSFFMAQRTAQYELTNVSQATIEKNEKKEASFDFDAVQPISTQAVLEAQLSNKALPVIGGVAIPSVSIDLPIFKGVSNEALLYGAGTFSPSQQMGEGNYALASHRTDRQDLLFTSLDQVETGAVVYLTDLKTIYTYRVYRKARIQPTQVEVLDDVPNKKIVTLITCGELTGETRIVVQGELEATTAIADATKDMLAAFEMAQKTY</sequence>
<accession>E6LEE6</accession>
<dbReference type="NCBIfam" id="TIGR01076">
    <property type="entry name" value="sortase_fam"/>
    <property type="match status" value="1"/>
</dbReference>
<gene>
    <name evidence="5" type="primary">srtA</name>
    <name evidence="5" type="ORF">HMPREF9088_0736</name>
</gene>
<dbReference type="Pfam" id="PF04203">
    <property type="entry name" value="Sortase"/>
    <property type="match status" value="1"/>
</dbReference>
<dbReference type="STRING" id="888064.HMPREF9088_0736"/>
<dbReference type="MEROPS" id="C60.006"/>
<feature type="active site" description="Acyl-thioester intermediate" evidence="4">
    <location>
        <position position="197"/>
    </location>
</feature>
<evidence type="ECO:0000256" key="4">
    <source>
        <dbReference type="PIRSR" id="PIRSR605754-1"/>
    </source>
</evidence>
<dbReference type="Proteomes" id="UP000010296">
    <property type="component" value="Unassembled WGS sequence"/>
</dbReference>
<keyword evidence="1" id="KW-0645">Protease</keyword>
<feature type="active site" description="Proton donor/acceptor" evidence="4">
    <location>
        <position position="135"/>
    </location>
</feature>
<evidence type="ECO:0000256" key="2">
    <source>
        <dbReference type="ARBA" id="ARBA00022801"/>
    </source>
</evidence>
<protein>
    <submittedName>
        <fullName evidence="5">Sortase family protein</fullName>
    </submittedName>
</protein>